<dbReference type="PANTHER" id="PTHR33990:SF2">
    <property type="entry name" value="PHNB-LIKE DOMAIN-CONTAINING PROTEIN"/>
    <property type="match status" value="1"/>
</dbReference>
<reference evidence="3" key="1">
    <citation type="submission" date="2010-12" db="EMBL/GenBank/DDBJ databases">
        <title>Complete sequence of plasmid 1 of Asticcacaulis excentricus CB 48.</title>
        <authorList>
            <consortium name="US DOE Joint Genome Institute"/>
            <person name="Lucas S."/>
            <person name="Copeland A."/>
            <person name="Lapidus A."/>
            <person name="Cheng J.-F."/>
            <person name="Bruce D."/>
            <person name="Goodwin L."/>
            <person name="Pitluck S."/>
            <person name="Teshima H."/>
            <person name="Davenport K."/>
            <person name="Detter J.C."/>
            <person name="Han C."/>
            <person name="Tapia R."/>
            <person name="Land M."/>
            <person name="Hauser L."/>
            <person name="Jeffries C."/>
            <person name="Kyrpides N."/>
            <person name="Ivanova N."/>
            <person name="Ovchinnikova G."/>
            <person name="Brun Y.V."/>
            <person name="Woyke T."/>
        </authorList>
    </citation>
    <scope>NUCLEOTIDE SEQUENCE [LARGE SCALE GENOMIC DNA]</scope>
    <source>
        <strain evidence="3">ATCC 15261 / DSM 4724 / KCTC 12464 / NCIMB 9791 / VKM B-1370 / CB 48</strain>
        <plasmid evidence="3">pASTEX01</plasmid>
    </source>
</reference>
<evidence type="ECO:0000259" key="1">
    <source>
        <dbReference type="Pfam" id="PF06983"/>
    </source>
</evidence>
<geneLocation type="plasmid" evidence="2 3">
    <name>pASTEX01</name>
</geneLocation>
<evidence type="ECO:0000313" key="3">
    <source>
        <dbReference type="Proteomes" id="UP000001492"/>
    </source>
</evidence>
<dbReference type="RefSeq" id="WP_013481041.1">
    <property type="nucleotide sequence ID" value="NC_014818.1"/>
</dbReference>
<protein>
    <recommendedName>
        <fullName evidence="1">PhnB-like domain-containing protein</fullName>
    </recommendedName>
</protein>
<name>E8RV86_ASTEC</name>
<sequence length="157" mass="16964">MPKNTICLWYAREAEEAARFYASVFPDSEVTAVHKAPTDFPGGKAGQVLTVEFTVCGIPCLGLNGGDAFQQTEAFSFQIATEDQAETDRYWDAIVGNGGKESACGWCKDRWGLSWQITPRALSDAMKQGGAVAERVFQVMMTMGKIDVAAIEAAARG</sequence>
<dbReference type="InterPro" id="IPR029068">
    <property type="entry name" value="Glyas_Bleomycin-R_OHBP_Dase"/>
</dbReference>
<dbReference type="InterPro" id="IPR028973">
    <property type="entry name" value="PhnB-like"/>
</dbReference>
<keyword evidence="3" id="KW-1185">Reference proteome</keyword>
<dbReference type="eggNOG" id="COG3865">
    <property type="taxonomic scope" value="Bacteria"/>
</dbReference>
<dbReference type="PANTHER" id="PTHR33990">
    <property type="entry name" value="PROTEIN YJDN-RELATED"/>
    <property type="match status" value="1"/>
</dbReference>
<dbReference type="EMBL" id="CP002397">
    <property type="protein sequence ID" value="ADU15227.1"/>
    <property type="molecule type" value="Genomic_DNA"/>
</dbReference>
<dbReference type="SUPFAM" id="SSF54593">
    <property type="entry name" value="Glyoxalase/Bleomycin resistance protein/Dihydroxybiphenyl dioxygenase"/>
    <property type="match status" value="1"/>
</dbReference>
<dbReference type="HOGENOM" id="CLU_046006_22_0_5"/>
<gene>
    <name evidence="2" type="ordered locus">Astex_3599</name>
</gene>
<dbReference type="CDD" id="cd06588">
    <property type="entry name" value="PhnB_like"/>
    <property type="match status" value="1"/>
</dbReference>
<dbReference type="Proteomes" id="UP000001492">
    <property type="component" value="Plasmid pASTEX01"/>
</dbReference>
<dbReference type="PIRSF" id="PIRSF021700">
    <property type="entry name" value="3_dmu_93_MTrfase"/>
    <property type="match status" value="1"/>
</dbReference>
<dbReference type="Gene3D" id="3.10.180.10">
    <property type="entry name" value="2,3-Dihydroxybiphenyl 1,2-Dioxygenase, domain 1"/>
    <property type="match status" value="1"/>
</dbReference>
<organism evidence="2 3">
    <name type="scientific">Asticcacaulis excentricus (strain ATCC 15261 / DSM 4724 / KCTC 12464 / NCIMB 9791 / VKM B-1370 / CB 48)</name>
    <dbReference type="NCBI Taxonomy" id="573065"/>
    <lineage>
        <taxon>Bacteria</taxon>
        <taxon>Pseudomonadati</taxon>
        <taxon>Pseudomonadota</taxon>
        <taxon>Alphaproteobacteria</taxon>
        <taxon>Caulobacterales</taxon>
        <taxon>Caulobacteraceae</taxon>
        <taxon>Asticcacaulis</taxon>
    </lineage>
</organism>
<dbReference type="Pfam" id="PF06983">
    <property type="entry name" value="3-dmu-9_3-mt"/>
    <property type="match status" value="1"/>
</dbReference>
<accession>E8RV86</accession>
<dbReference type="OrthoDB" id="9806473at2"/>
<keyword evidence="2" id="KW-0614">Plasmid</keyword>
<dbReference type="KEGG" id="aex:Astex_3599"/>
<evidence type="ECO:0000313" key="2">
    <source>
        <dbReference type="EMBL" id="ADU15227.1"/>
    </source>
</evidence>
<feature type="domain" description="PhnB-like" evidence="1">
    <location>
        <begin position="3"/>
        <end position="118"/>
    </location>
</feature>
<dbReference type="AlphaFoldDB" id="E8RV86"/>
<dbReference type="InterPro" id="IPR009725">
    <property type="entry name" value="3_dmu_93_MTrfase"/>
</dbReference>
<proteinExistence type="predicted"/>